<dbReference type="InterPro" id="IPR002909">
    <property type="entry name" value="IPT_dom"/>
</dbReference>
<dbReference type="GO" id="GO:0038061">
    <property type="term" value="P:non-canonical NF-kappaB signal transduction"/>
    <property type="evidence" value="ECO:0007669"/>
    <property type="project" value="TreeGrafter"/>
</dbReference>
<gene>
    <name evidence="3" type="primary">As-rel1</name>
</gene>
<dbReference type="Pfam" id="PF00554">
    <property type="entry name" value="RHD_DNA_bind"/>
    <property type="match status" value="1"/>
</dbReference>
<dbReference type="SMART" id="SM00429">
    <property type="entry name" value="IPT"/>
    <property type="match status" value="1"/>
</dbReference>
<dbReference type="InterPro" id="IPR011363">
    <property type="entry name" value="Dif"/>
</dbReference>
<dbReference type="PIRSF" id="PIRSF001716">
    <property type="entry name" value="Dorsal"/>
    <property type="match status" value="1"/>
</dbReference>
<dbReference type="InterPro" id="IPR014756">
    <property type="entry name" value="Ig_E-set"/>
</dbReference>
<dbReference type="GO" id="GO:0000978">
    <property type="term" value="F:RNA polymerase II cis-regulatory region sequence-specific DNA binding"/>
    <property type="evidence" value="ECO:0007669"/>
    <property type="project" value="TreeGrafter"/>
</dbReference>
<dbReference type="GO" id="GO:0005737">
    <property type="term" value="C:cytoplasm"/>
    <property type="evidence" value="ECO:0007669"/>
    <property type="project" value="InterPro"/>
</dbReference>
<dbReference type="GO" id="GO:0034097">
    <property type="term" value="P:response to cytokine"/>
    <property type="evidence" value="ECO:0007669"/>
    <property type="project" value="TreeGrafter"/>
</dbReference>
<dbReference type="PROSITE" id="PS50254">
    <property type="entry name" value="REL_2"/>
    <property type="match status" value="1"/>
</dbReference>
<evidence type="ECO:0000259" key="2">
    <source>
        <dbReference type="PROSITE" id="PS50254"/>
    </source>
</evidence>
<dbReference type="InterPro" id="IPR033926">
    <property type="entry name" value="IPT_NFkappaB"/>
</dbReference>
<dbReference type="GO" id="GO:0000981">
    <property type="term" value="F:DNA-binding transcription factor activity, RNA polymerase II-specific"/>
    <property type="evidence" value="ECO:0007669"/>
    <property type="project" value="TreeGrafter"/>
</dbReference>
<dbReference type="GO" id="GO:0045944">
    <property type="term" value="P:positive regulation of transcription by RNA polymerase II"/>
    <property type="evidence" value="ECO:0007669"/>
    <property type="project" value="TreeGrafter"/>
</dbReference>
<dbReference type="PRINTS" id="PR00057">
    <property type="entry name" value="NFKBTNSCPFCT"/>
</dbReference>
<evidence type="ECO:0000313" key="3">
    <source>
        <dbReference type="EMBL" id="BAB47172.1"/>
    </source>
</evidence>
<dbReference type="EMBL" id="AB051857">
    <property type="protein sequence ID" value="BAB47172.1"/>
    <property type="molecule type" value="mRNA"/>
</dbReference>
<dbReference type="GO" id="GO:0033554">
    <property type="term" value="P:cellular response to stress"/>
    <property type="evidence" value="ECO:0007669"/>
    <property type="project" value="TreeGrafter"/>
</dbReference>
<name>Q966V7_HALRO</name>
<dbReference type="GO" id="GO:0007249">
    <property type="term" value="P:canonical NF-kappaB signal transduction"/>
    <property type="evidence" value="ECO:0007669"/>
    <property type="project" value="TreeGrafter"/>
</dbReference>
<dbReference type="Gene3D" id="2.60.40.10">
    <property type="entry name" value="Immunoglobulins"/>
    <property type="match status" value="1"/>
</dbReference>
<dbReference type="InterPro" id="IPR037059">
    <property type="entry name" value="RHD_DNA_bind_dom_sf"/>
</dbReference>
<dbReference type="InterPro" id="IPR011539">
    <property type="entry name" value="RHD_DNA_bind_dom"/>
</dbReference>
<organism evidence="3">
    <name type="scientific">Halocynthia roretzi</name>
    <name type="common">Sea squirt</name>
    <name type="synonym">Cynthia roretzi</name>
    <dbReference type="NCBI Taxonomy" id="7729"/>
    <lineage>
        <taxon>Eukaryota</taxon>
        <taxon>Metazoa</taxon>
        <taxon>Chordata</taxon>
        <taxon>Tunicata</taxon>
        <taxon>Ascidiacea</taxon>
        <taxon>Stolidobranchia</taxon>
        <taxon>Pyuridae</taxon>
        <taxon>Halocynthia</taxon>
    </lineage>
</organism>
<dbReference type="Pfam" id="PF16179">
    <property type="entry name" value="RHD_dimer"/>
    <property type="match status" value="1"/>
</dbReference>
<evidence type="ECO:0000256" key="1">
    <source>
        <dbReference type="SAM" id="MobiDB-lite"/>
    </source>
</evidence>
<dbReference type="FunFam" id="2.60.40.10:FF:000046">
    <property type="entry name" value="Nuclear factor NF-kappa-B p105 subunit"/>
    <property type="match status" value="1"/>
</dbReference>
<dbReference type="InterPro" id="IPR013783">
    <property type="entry name" value="Ig-like_fold"/>
</dbReference>
<dbReference type="GO" id="GO:0005634">
    <property type="term" value="C:nucleus"/>
    <property type="evidence" value="ECO:0007669"/>
    <property type="project" value="InterPro"/>
</dbReference>
<accession>Q966V7</accession>
<dbReference type="InterPro" id="IPR000451">
    <property type="entry name" value="NFkB/Dor"/>
</dbReference>
<dbReference type="PANTHER" id="PTHR24169">
    <property type="entry name" value="NUCLEAR FACTOR NF-KAPPA-B PROTEIN"/>
    <property type="match status" value="1"/>
</dbReference>
<dbReference type="CDD" id="cd07827">
    <property type="entry name" value="RHD-n"/>
    <property type="match status" value="1"/>
</dbReference>
<dbReference type="SUPFAM" id="SSF81296">
    <property type="entry name" value="E set domains"/>
    <property type="match status" value="1"/>
</dbReference>
<sequence length="618" mass="69013">MDKMSMLFPSNAPALVITEQPKQRGMRFRYECEGRSAGSIPGENTTQEKKTWPTVQIQNFRGDVMIRVSLVSKDSPPKPHPHSLVGKDCENGICSVRVSPETQMTACFSNLGIQCVKRKEVTEALMERRRLTVDPFKTVVDGDERPNVDIDLNIVRLCFEAFCFTANGRLPLQPVVSNPIFDKKSTSSSLLRICRVDKSFGSCKGGDEVYLLCDKVQKDDISVCFFDLNTGWESYGEFSPTDVHRQVAIVFRTPPYENTHIREATKVMFQLKRSSDGETSDSKDFTYLPLDHEQPQINIPRAIKRHLDESVRQAIRTKANSPHVSDIKRPRESLPRIPKQAPPTYTSSAWQMDPSRFPGMQRFPITNRGEINHPSNMQSYAEDAALDDFLNKFQRYDSTSLNMAGPMPGTASQLAGDGNWIGSSHSGTSASNWNMPSNFPNFSGNSNANNGLQDNFAPVLSHMKTMVHNSTNSIENIQPTIPRDSNVDISIIPSGGTLSLPNIDDPINFEMGSLSINEDDFQQPKAEPQEHHMMIPFPGATGQFASPSSPPQGQIPVFLSPMNVHPFQIQSNPIHAYPPQLDRNTLAPANDEEPIPSFDIDENTTSFSIEFDPDQNYN</sequence>
<feature type="region of interest" description="Disordered" evidence="1">
    <location>
        <begin position="318"/>
        <end position="353"/>
    </location>
</feature>
<dbReference type="InterPro" id="IPR032397">
    <property type="entry name" value="RHD_dimer"/>
</dbReference>
<feature type="domain" description="RHD" evidence="2">
    <location>
        <begin position="10"/>
        <end position="187"/>
    </location>
</feature>
<dbReference type="InterPro" id="IPR030492">
    <property type="entry name" value="RHD_CS"/>
</dbReference>
<feature type="compositionally biased region" description="Basic and acidic residues" evidence="1">
    <location>
        <begin position="325"/>
        <end position="334"/>
    </location>
</feature>
<protein>
    <submittedName>
        <fullName evidence="3">As-rel1 protein</fullName>
    </submittedName>
</protein>
<dbReference type="Gene3D" id="2.60.40.340">
    <property type="entry name" value="Rel homology domain (RHD), DNA-binding domain"/>
    <property type="match status" value="1"/>
</dbReference>
<dbReference type="SUPFAM" id="SSF49417">
    <property type="entry name" value="p53-like transcription factors"/>
    <property type="match status" value="1"/>
</dbReference>
<dbReference type="PANTHER" id="PTHR24169:SF25">
    <property type="entry name" value="DORSAL-RELATED IMMUNITY FACTOR DIF-RELATED"/>
    <property type="match status" value="1"/>
</dbReference>
<proteinExistence type="evidence at transcript level"/>
<dbReference type="AlphaFoldDB" id="Q966V7"/>
<reference evidence="3" key="1">
    <citation type="journal article" date="2001" name="Dev. Growth Differ.">
        <title>Involvement of Rel/NF-kappaB in regulation of ascidian notochord formation.</title>
        <authorList>
            <person name="Shimada M."/>
            <person name="Satoh N."/>
            <person name="Yokosawa H."/>
        </authorList>
    </citation>
    <scope>NUCLEOTIDE SEQUENCE</scope>
</reference>
<dbReference type="GO" id="GO:0045087">
    <property type="term" value="P:innate immune response"/>
    <property type="evidence" value="ECO:0007669"/>
    <property type="project" value="TreeGrafter"/>
</dbReference>
<dbReference type="CDD" id="cd01177">
    <property type="entry name" value="IPT_NFkappaB"/>
    <property type="match status" value="1"/>
</dbReference>
<dbReference type="PROSITE" id="PS01204">
    <property type="entry name" value="REL_1"/>
    <property type="match status" value="1"/>
</dbReference>
<feature type="compositionally biased region" description="Acidic residues" evidence="1">
    <location>
        <begin position="590"/>
        <end position="602"/>
    </location>
</feature>
<feature type="region of interest" description="Disordered" evidence="1">
    <location>
        <begin position="573"/>
        <end position="618"/>
    </location>
</feature>
<dbReference type="InterPro" id="IPR008967">
    <property type="entry name" value="p53-like_TF_DNA-bd_sf"/>
</dbReference>